<dbReference type="eggNOG" id="COG1285">
    <property type="taxonomic scope" value="Bacteria"/>
</dbReference>
<feature type="transmembrane region" description="Helical" evidence="7">
    <location>
        <begin position="111"/>
        <end position="134"/>
    </location>
</feature>
<feature type="transmembrane region" description="Helical" evidence="7">
    <location>
        <begin position="36"/>
        <end position="54"/>
    </location>
</feature>
<dbReference type="HOGENOM" id="CLU_079292_0_1_11"/>
<dbReference type="KEGG" id="cgy:CGLY_09400"/>
<dbReference type="GO" id="GO:0005886">
    <property type="term" value="C:plasma membrane"/>
    <property type="evidence" value="ECO:0007669"/>
    <property type="project" value="UniProtKB-SubCell"/>
</dbReference>
<feature type="transmembrane region" description="Helical" evidence="7">
    <location>
        <begin position="74"/>
        <end position="91"/>
    </location>
</feature>
<evidence type="ECO:0000256" key="6">
    <source>
        <dbReference type="ARBA" id="ARBA00023136"/>
    </source>
</evidence>
<dbReference type="AlphaFoldDB" id="X5EAB1"/>
<evidence type="ECO:0000313" key="9">
    <source>
        <dbReference type="EMBL" id="AHW64325.1"/>
    </source>
</evidence>
<keyword evidence="4 7" id="KW-0812">Transmembrane</keyword>
<dbReference type="PANTHER" id="PTHR33778:SF1">
    <property type="entry name" value="MAGNESIUM TRANSPORTER YHID-RELATED"/>
    <property type="match status" value="1"/>
</dbReference>
<organism evidence="9 10">
    <name type="scientific">Corynebacterium glyciniphilum AJ 3170</name>
    <dbReference type="NCBI Taxonomy" id="1404245"/>
    <lineage>
        <taxon>Bacteria</taxon>
        <taxon>Bacillati</taxon>
        <taxon>Actinomycetota</taxon>
        <taxon>Actinomycetes</taxon>
        <taxon>Mycobacteriales</taxon>
        <taxon>Corynebacteriaceae</taxon>
        <taxon>Corynebacterium</taxon>
    </lineage>
</organism>
<accession>X5EAB1</accession>
<evidence type="ECO:0000256" key="2">
    <source>
        <dbReference type="ARBA" id="ARBA00009298"/>
    </source>
</evidence>
<evidence type="ECO:0000313" key="10">
    <source>
        <dbReference type="Proteomes" id="UP000023703"/>
    </source>
</evidence>
<evidence type="ECO:0000256" key="4">
    <source>
        <dbReference type="ARBA" id="ARBA00022692"/>
    </source>
</evidence>
<keyword evidence="6 7" id="KW-0472">Membrane</keyword>
<dbReference type="Pfam" id="PF02308">
    <property type="entry name" value="MgtC"/>
    <property type="match status" value="1"/>
</dbReference>
<dbReference type="OrthoDB" id="9811198at2"/>
<dbReference type="RefSeq" id="WP_038549002.1">
    <property type="nucleotide sequence ID" value="NZ_CP006842.1"/>
</dbReference>
<feature type="domain" description="MgtC/SapB/SrpB/YhiD N-terminal" evidence="8">
    <location>
        <begin position="15"/>
        <end position="143"/>
    </location>
</feature>
<dbReference type="PANTHER" id="PTHR33778">
    <property type="entry name" value="PROTEIN MGTC"/>
    <property type="match status" value="1"/>
</dbReference>
<evidence type="ECO:0000259" key="8">
    <source>
        <dbReference type="Pfam" id="PF02308"/>
    </source>
</evidence>
<evidence type="ECO:0000256" key="5">
    <source>
        <dbReference type="ARBA" id="ARBA00022989"/>
    </source>
</evidence>
<evidence type="ECO:0000256" key="3">
    <source>
        <dbReference type="ARBA" id="ARBA00022475"/>
    </source>
</evidence>
<keyword evidence="5 7" id="KW-1133">Transmembrane helix</keyword>
<comment type="similarity">
    <text evidence="2">Belongs to the MgtC/SapB family.</text>
</comment>
<name>X5EAB1_9CORY</name>
<keyword evidence="10" id="KW-1185">Reference proteome</keyword>
<keyword evidence="3" id="KW-1003">Cell membrane</keyword>
<dbReference type="InterPro" id="IPR049177">
    <property type="entry name" value="MgtC_SapB_SrpB_YhiD_N"/>
</dbReference>
<evidence type="ECO:0000256" key="7">
    <source>
        <dbReference type="SAM" id="Phobius"/>
    </source>
</evidence>
<dbReference type="InterPro" id="IPR003416">
    <property type="entry name" value="MgtC/SapB/SrpB/YhiD_fam"/>
</dbReference>
<dbReference type="STRING" id="1404245.CGLY_09400"/>
<dbReference type="PRINTS" id="PR01837">
    <property type="entry name" value="MGTCSAPBPROT"/>
</dbReference>
<sequence length="235" mass="24714">MIAFTDQFWPQVGLLLLAFALSTVVGVERRLRGHNGGPGTLAIVGTSSALFVMLSKYGFADVVSDQTSYDPSRVAASVVSGIGFLGAGLILTRRGAVVGLTTAASVWEVAAIGASAGAGLWTLAVAVTLLHMVITFGLRRLSRVLPGPHSHVLIEVTYDDGRGLLRGVLTSITEGGWTIRQVHQQHTTAPPEEEDRPAAVTLELVGRHRADALATSLSGIDGIRRVEILSSGDLE</sequence>
<dbReference type="EMBL" id="CP006842">
    <property type="protein sequence ID" value="AHW64325.1"/>
    <property type="molecule type" value="Genomic_DNA"/>
</dbReference>
<evidence type="ECO:0000256" key="1">
    <source>
        <dbReference type="ARBA" id="ARBA00004651"/>
    </source>
</evidence>
<reference evidence="9 10" key="1">
    <citation type="journal article" date="2015" name="Int. J. Syst. Evol. Microbiol.">
        <title>Revisiting Corynebacterium glyciniphilum (ex Kubota et al., 1972) sp. nov., nom. rev., isolated from putrefied banana.</title>
        <authorList>
            <person name="Al-Dilaimi A."/>
            <person name="Bednarz H."/>
            <person name="Lomker A."/>
            <person name="Niehaus K."/>
            <person name="Kalinowski J."/>
            <person name="Ruckert C."/>
        </authorList>
    </citation>
    <scope>NUCLEOTIDE SEQUENCE [LARGE SCALE GENOMIC DNA]</scope>
    <source>
        <strain evidence="9">AJ 3170</strain>
    </source>
</reference>
<protein>
    <submittedName>
        <fullName evidence="9">MgtC/SapB transporter</fullName>
    </submittedName>
</protein>
<gene>
    <name evidence="9" type="ORF">CGLY_09400</name>
</gene>
<proteinExistence type="inferred from homology"/>
<comment type="subcellular location">
    <subcellularLocation>
        <location evidence="1">Cell membrane</location>
        <topology evidence="1">Multi-pass membrane protein</topology>
    </subcellularLocation>
</comment>
<dbReference type="Proteomes" id="UP000023703">
    <property type="component" value="Chromosome"/>
</dbReference>